<keyword evidence="4 7" id="KW-0812">Transmembrane</keyword>
<name>A0A380SZ24_9PSED</name>
<comment type="similarity">
    <text evidence="2">Belongs to the chromate ion transporter (CHR) (TC 2.A.51) family.</text>
</comment>
<keyword evidence="9" id="KW-1185">Reference proteome</keyword>
<feature type="transmembrane region" description="Helical" evidence="7">
    <location>
        <begin position="199"/>
        <end position="221"/>
    </location>
</feature>
<gene>
    <name evidence="8" type="primary">ywrA</name>
    <name evidence="8" type="ORF">CCOS864_02732</name>
</gene>
<feature type="transmembrane region" description="Helical" evidence="7">
    <location>
        <begin position="357"/>
        <end position="376"/>
    </location>
</feature>
<dbReference type="PANTHER" id="PTHR33567:SF3">
    <property type="entry name" value="CHROMATE ION TRANSPORTER (EUROFUNG)"/>
    <property type="match status" value="1"/>
</dbReference>
<evidence type="ECO:0000313" key="9">
    <source>
        <dbReference type="Proteomes" id="UP000255177"/>
    </source>
</evidence>
<dbReference type="NCBIfam" id="TIGR00937">
    <property type="entry name" value="2A51"/>
    <property type="match status" value="1"/>
</dbReference>
<dbReference type="PIRSF" id="PIRSF004810">
    <property type="entry name" value="ChrA"/>
    <property type="match status" value="1"/>
</dbReference>
<dbReference type="GO" id="GO:0015109">
    <property type="term" value="F:chromate transmembrane transporter activity"/>
    <property type="evidence" value="ECO:0007669"/>
    <property type="project" value="InterPro"/>
</dbReference>
<feature type="transmembrane region" description="Helical" evidence="7">
    <location>
        <begin position="269"/>
        <end position="287"/>
    </location>
</feature>
<reference evidence="9" key="1">
    <citation type="submission" date="2018-07" db="EMBL/GenBank/DDBJ databases">
        <authorList>
            <person name="Blom J."/>
        </authorList>
    </citation>
    <scope>NUCLEOTIDE SEQUENCE [LARGE SCALE GENOMIC DNA]</scope>
    <source>
        <strain evidence="9">CCOS 864</strain>
    </source>
</reference>
<dbReference type="InterPro" id="IPR014047">
    <property type="entry name" value="Chr_Tranpt_l_chain"/>
</dbReference>
<feature type="transmembrane region" description="Helical" evidence="7">
    <location>
        <begin position="299"/>
        <end position="320"/>
    </location>
</feature>
<accession>A0A380SZ24</accession>
<dbReference type="PANTHER" id="PTHR33567">
    <property type="entry name" value="CHROMATE ION TRANSPORTER (EUROFUNG)"/>
    <property type="match status" value="1"/>
</dbReference>
<sequence length="399" mass="42240">MPHANDHTPWQIFLIFLRLGLTSFGGPIAHLGYFRDEFVSRRRWLSERSYADLVTLCQFLPGPASSQVGIALGLSRAGYAGALAAWAGFTLPSALALILLALGLAGYAEAVPAGILHGLKVVAVAIVAQAVWGMARNLCPDVPRISLMAIATCLVLLVPAAWAQVAIIAAAGVAGLLLFKPGNSVEHDPLPIAIGHRAGSLWLLLFFALLLGLPLLAELWASPTLNMIDAFYRTGSLVFGGGHVMLPLLQAEVVPTGWVSNETFLAGYGATQAVPGPLFTFAAFLGASMHGPQSGWPGAVLCLLAIFLPSFLLVLGALPFWERLRTNQRMQAAMLGINAAVVGLLLAALYQPVWTSAILQPLDFGLALLALVALLFWKLPPWLVVIACGLGGQLLSLLR</sequence>
<dbReference type="Proteomes" id="UP000255177">
    <property type="component" value="Unassembled WGS sequence"/>
</dbReference>
<feature type="transmembrane region" description="Helical" evidence="7">
    <location>
        <begin position="114"/>
        <end position="135"/>
    </location>
</feature>
<feature type="transmembrane region" description="Helical" evidence="7">
    <location>
        <begin position="147"/>
        <end position="179"/>
    </location>
</feature>
<protein>
    <submittedName>
        <fullName evidence="8">Putative transporter</fullName>
    </submittedName>
</protein>
<keyword evidence="5 7" id="KW-1133">Transmembrane helix</keyword>
<evidence type="ECO:0000313" key="8">
    <source>
        <dbReference type="EMBL" id="SUQ63282.1"/>
    </source>
</evidence>
<comment type="subcellular location">
    <subcellularLocation>
        <location evidence="1">Cell membrane</location>
        <topology evidence="1">Multi-pass membrane protein</topology>
    </subcellularLocation>
</comment>
<evidence type="ECO:0000256" key="7">
    <source>
        <dbReference type="SAM" id="Phobius"/>
    </source>
</evidence>
<evidence type="ECO:0000256" key="2">
    <source>
        <dbReference type="ARBA" id="ARBA00005262"/>
    </source>
</evidence>
<evidence type="ECO:0000256" key="6">
    <source>
        <dbReference type="ARBA" id="ARBA00023136"/>
    </source>
</evidence>
<keyword evidence="3" id="KW-1003">Cell membrane</keyword>
<organism evidence="8 9">
    <name type="scientific">Pseudomonas wadenswilerensis</name>
    <dbReference type="NCBI Taxonomy" id="1785161"/>
    <lineage>
        <taxon>Bacteria</taxon>
        <taxon>Pseudomonadati</taxon>
        <taxon>Pseudomonadota</taxon>
        <taxon>Gammaproteobacteria</taxon>
        <taxon>Pseudomonadales</taxon>
        <taxon>Pseudomonadaceae</taxon>
        <taxon>Pseudomonas</taxon>
    </lineage>
</organism>
<proteinExistence type="inferred from homology"/>
<evidence type="ECO:0000256" key="3">
    <source>
        <dbReference type="ARBA" id="ARBA00022475"/>
    </source>
</evidence>
<feature type="transmembrane region" description="Helical" evidence="7">
    <location>
        <begin position="12"/>
        <end position="34"/>
    </location>
</feature>
<dbReference type="RefSeq" id="WP_115086834.1">
    <property type="nucleotide sequence ID" value="NZ_CBCSFG010000008.1"/>
</dbReference>
<dbReference type="EMBL" id="UIDD01000007">
    <property type="protein sequence ID" value="SUQ63282.1"/>
    <property type="molecule type" value="Genomic_DNA"/>
</dbReference>
<feature type="transmembrane region" description="Helical" evidence="7">
    <location>
        <begin position="230"/>
        <end position="249"/>
    </location>
</feature>
<dbReference type="InterPro" id="IPR003370">
    <property type="entry name" value="Chromate_transpt"/>
</dbReference>
<evidence type="ECO:0000256" key="4">
    <source>
        <dbReference type="ARBA" id="ARBA00022692"/>
    </source>
</evidence>
<dbReference type="AlphaFoldDB" id="A0A380SZ24"/>
<dbReference type="GO" id="GO:0005886">
    <property type="term" value="C:plasma membrane"/>
    <property type="evidence" value="ECO:0007669"/>
    <property type="project" value="UniProtKB-SubCell"/>
</dbReference>
<dbReference type="Pfam" id="PF02417">
    <property type="entry name" value="Chromate_transp"/>
    <property type="match status" value="2"/>
</dbReference>
<feature type="transmembrane region" description="Helical" evidence="7">
    <location>
        <begin position="332"/>
        <end position="350"/>
    </location>
</feature>
<evidence type="ECO:0000256" key="5">
    <source>
        <dbReference type="ARBA" id="ARBA00022989"/>
    </source>
</evidence>
<keyword evidence="6 7" id="KW-0472">Membrane</keyword>
<evidence type="ECO:0000256" key="1">
    <source>
        <dbReference type="ARBA" id="ARBA00004651"/>
    </source>
</evidence>
<feature type="transmembrane region" description="Helical" evidence="7">
    <location>
        <begin position="83"/>
        <end position="108"/>
    </location>
</feature>